<reference evidence="4" key="1">
    <citation type="submission" date="2020-05" db="EMBL/GenBank/DDBJ databases">
        <title>WGS assembly of Panicum virgatum.</title>
        <authorList>
            <person name="Lovell J.T."/>
            <person name="Jenkins J."/>
            <person name="Shu S."/>
            <person name="Juenger T.E."/>
            <person name="Schmutz J."/>
        </authorList>
    </citation>
    <scope>NUCLEOTIDE SEQUENCE</scope>
    <source>
        <strain evidence="4">AP13</strain>
    </source>
</reference>
<evidence type="ECO:0000256" key="3">
    <source>
        <dbReference type="ARBA" id="ARBA00023315"/>
    </source>
</evidence>
<dbReference type="InterPro" id="IPR050317">
    <property type="entry name" value="Plant_Fungal_Acyltransferase"/>
</dbReference>
<proteinExistence type="inferred from homology"/>
<dbReference type="GO" id="GO:0016747">
    <property type="term" value="F:acyltransferase activity, transferring groups other than amino-acyl groups"/>
    <property type="evidence" value="ECO:0007669"/>
    <property type="project" value="UniProtKB-ARBA"/>
</dbReference>
<comment type="similarity">
    <text evidence="1">Belongs to the plant acyltransferase family.</text>
</comment>
<evidence type="ECO:0000256" key="2">
    <source>
        <dbReference type="ARBA" id="ARBA00022679"/>
    </source>
</evidence>
<sequence>MAPAAVEASGQQPPVRVVSRRLVKASDPSIQPHTAAVSNIDLYNGGTGQFRIACLYPDELPKAGRSFADVVAAFESGLPSLLNHYYPLCGRIAADPSSGLPELHCHNQGADLVVAEVDAAMGSLDFGEAETLKKLALPFPDDVGLSVQLLSFACGRFAVMWGINHLLGDGSAITQLIRKWSELSRSGTIAEAGAPSHDRSVFRPRDRPSYGARVAELFATFDESRMVNVLTAHDSFVERLYYVEAGDLDRLREAATASGKGGRRPSRVQALSAYLWKALAGVVAASRVPEERCRLAWWVDARQRLAAPELAAVMPNYFGNATTYTAADATVEEVRRKPLADVAAMVREAITAIDYDEYVQEISDWVEEHKEEIFVESPLLGLGAPTLSQTVFASFPLDTDIGFGQAALAMPVFRYTRLSSGFMAISARPAGGDGSWFVSACVWPRLAAALESDEQHIFKPLTADFLGLV</sequence>
<dbReference type="AlphaFoldDB" id="A0A8T0UWW0"/>
<dbReference type="InterPro" id="IPR023213">
    <property type="entry name" value="CAT-like_dom_sf"/>
</dbReference>
<organism evidence="4 5">
    <name type="scientific">Panicum virgatum</name>
    <name type="common">Blackwell switchgrass</name>
    <dbReference type="NCBI Taxonomy" id="38727"/>
    <lineage>
        <taxon>Eukaryota</taxon>
        <taxon>Viridiplantae</taxon>
        <taxon>Streptophyta</taxon>
        <taxon>Embryophyta</taxon>
        <taxon>Tracheophyta</taxon>
        <taxon>Spermatophyta</taxon>
        <taxon>Magnoliopsida</taxon>
        <taxon>Liliopsida</taxon>
        <taxon>Poales</taxon>
        <taxon>Poaceae</taxon>
        <taxon>PACMAD clade</taxon>
        <taxon>Panicoideae</taxon>
        <taxon>Panicodae</taxon>
        <taxon>Paniceae</taxon>
        <taxon>Panicinae</taxon>
        <taxon>Panicum</taxon>
        <taxon>Panicum sect. Hiantes</taxon>
    </lineage>
</organism>
<dbReference type="Pfam" id="PF02458">
    <property type="entry name" value="Transferase"/>
    <property type="match status" value="1"/>
</dbReference>
<dbReference type="PANTHER" id="PTHR31642:SF114">
    <property type="entry name" value="OS07G0244600 PROTEIN"/>
    <property type="match status" value="1"/>
</dbReference>
<evidence type="ECO:0000256" key="1">
    <source>
        <dbReference type="ARBA" id="ARBA00009861"/>
    </source>
</evidence>
<dbReference type="PANTHER" id="PTHR31642">
    <property type="entry name" value="TRICHOTHECENE 3-O-ACETYLTRANSFERASE"/>
    <property type="match status" value="1"/>
</dbReference>
<protein>
    <submittedName>
        <fullName evidence="4">Uncharacterized protein</fullName>
    </submittedName>
</protein>
<dbReference type="Proteomes" id="UP000823388">
    <property type="component" value="Chromosome 3K"/>
</dbReference>
<gene>
    <name evidence="4" type="ORF">PVAP13_3KG242400</name>
</gene>
<evidence type="ECO:0000313" key="5">
    <source>
        <dbReference type="Proteomes" id="UP000823388"/>
    </source>
</evidence>
<comment type="caution">
    <text evidence="4">The sequence shown here is derived from an EMBL/GenBank/DDBJ whole genome shotgun (WGS) entry which is preliminary data.</text>
</comment>
<keyword evidence="3" id="KW-0012">Acyltransferase</keyword>
<name>A0A8T0UWW0_PANVG</name>
<keyword evidence="5" id="KW-1185">Reference proteome</keyword>
<dbReference type="Gene3D" id="3.30.559.10">
    <property type="entry name" value="Chloramphenicol acetyltransferase-like domain"/>
    <property type="match status" value="2"/>
</dbReference>
<evidence type="ECO:0000313" key="4">
    <source>
        <dbReference type="EMBL" id="KAG2628762.1"/>
    </source>
</evidence>
<keyword evidence="2" id="KW-0808">Transferase</keyword>
<dbReference type="EMBL" id="CM029041">
    <property type="protein sequence ID" value="KAG2628762.1"/>
    <property type="molecule type" value="Genomic_DNA"/>
</dbReference>
<accession>A0A8T0UWW0</accession>